<keyword evidence="5 12" id="KW-0479">Metal-binding</keyword>
<dbReference type="EMBL" id="CAKKNE010000005">
    <property type="protein sequence ID" value="CAH0376996.1"/>
    <property type="molecule type" value="Genomic_DNA"/>
</dbReference>
<dbReference type="EC" id="2.7.1.15" evidence="2 12"/>
<dbReference type="InterPro" id="IPR029056">
    <property type="entry name" value="Ribokinase-like"/>
</dbReference>
<dbReference type="OrthoDB" id="415590at2759"/>
<evidence type="ECO:0000256" key="12">
    <source>
        <dbReference type="HAMAP-Rule" id="MF_03215"/>
    </source>
</evidence>
<keyword evidence="12" id="KW-0963">Cytoplasm</keyword>
<dbReference type="PANTHER" id="PTHR10584:SF166">
    <property type="entry name" value="RIBOKINASE"/>
    <property type="match status" value="1"/>
</dbReference>
<comment type="similarity">
    <text evidence="12">Belongs to the carbohydrate kinase PfkB family. Ribokinase subfamily.</text>
</comment>
<comment type="cofactor">
    <cofactor evidence="12">
        <name>Mg(2+)</name>
        <dbReference type="ChEBI" id="CHEBI:18420"/>
    </cofactor>
    <text evidence="12">Requires a divalent cation, most likely magnesium in vivo, as an electrophilic catalyst to aid phosphoryl group transfer. It is the chelate of the metal and the nucleotide that is the actual substrate.</text>
</comment>
<evidence type="ECO:0000256" key="7">
    <source>
        <dbReference type="ARBA" id="ARBA00022777"/>
    </source>
</evidence>
<dbReference type="Gene3D" id="3.40.1190.20">
    <property type="match status" value="1"/>
</dbReference>
<dbReference type="CDD" id="cd01174">
    <property type="entry name" value="ribokinase"/>
    <property type="match status" value="1"/>
</dbReference>
<dbReference type="PRINTS" id="PR00990">
    <property type="entry name" value="RIBOKINASE"/>
</dbReference>
<feature type="chain" id="PRO_5035147369" description="Ribokinase" evidence="13">
    <location>
        <begin position="23"/>
        <end position="357"/>
    </location>
</feature>
<comment type="similarity">
    <text evidence="1">Belongs to the carbohydrate kinase pfkB family.</text>
</comment>
<feature type="binding site" evidence="12">
    <location>
        <begin position="249"/>
        <end position="254"/>
    </location>
    <ligand>
        <name>ATP</name>
        <dbReference type="ChEBI" id="CHEBI:30616"/>
    </ligand>
</feature>
<comment type="caution">
    <text evidence="15">The sequence shown here is derived from an EMBL/GenBank/DDBJ whole genome shotgun (WGS) entry which is preliminary data.</text>
</comment>
<organism evidence="15 16">
    <name type="scientific">Pelagomonas calceolata</name>
    <dbReference type="NCBI Taxonomy" id="35677"/>
    <lineage>
        <taxon>Eukaryota</taxon>
        <taxon>Sar</taxon>
        <taxon>Stramenopiles</taxon>
        <taxon>Ochrophyta</taxon>
        <taxon>Pelagophyceae</taxon>
        <taxon>Pelagomonadales</taxon>
        <taxon>Pelagomonadaceae</taxon>
        <taxon>Pelagomonas</taxon>
    </lineage>
</organism>
<feature type="binding site" evidence="12">
    <location>
        <begin position="35"/>
        <end position="37"/>
    </location>
    <ligand>
        <name>substrate</name>
    </ligand>
</feature>
<accession>A0A8J2X5Z9</accession>
<comment type="caution">
    <text evidence="12">Lacks conserved residue(s) required for the propagation of feature annotation.</text>
</comment>
<keyword evidence="9 12" id="KW-0460">Magnesium</keyword>
<dbReference type="InterPro" id="IPR011877">
    <property type="entry name" value="Ribokinase"/>
</dbReference>
<gene>
    <name evidence="15" type="ORF">PECAL_5P15770</name>
</gene>
<dbReference type="InterPro" id="IPR002139">
    <property type="entry name" value="Ribo/fructo_kinase"/>
</dbReference>
<comment type="catalytic activity">
    <reaction evidence="12">
        <text>D-ribose + ATP = D-ribose 5-phosphate + ADP + H(+)</text>
        <dbReference type="Rhea" id="RHEA:13697"/>
        <dbReference type="ChEBI" id="CHEBI:15378"/>
        <dbReference type="ChEBI" id="CHEBI:30616"/>
        <dbReference type="ChEBI" id="CHEBI:47013"/>
        <dbReference type="ChEBI" id="CHEBI:78346"/>
        <dbReference type="ChEBI" id="CHEBI:456216"/>
        <dbReference type="EC" id="2.7.1.15"/>
    </reaction>
</comment>
<dbReference type="AlphaFoldDB" id="A0A8J2X5Z9"/>
<keyword evidence="13" id="KW-0732">Signal</keyword>
<evidence type="ECO:0000256" key="10">
    <source>
        <dbReference type="ARBA" id="ARBA00022958"/>
    </source>
</evidence>
<evidence type="ECO:0000256" key="11">
    <source>
        <dbReference type="ARBA" id="ARBA00023277"/>
    </source>
</evidence>
<comment type="function">
    <text evidence="12">Catalyzes the phosphorylation of ribose at O-5 in a reaction requiring ATP and magnesium. The resulting D-ribose-5-phosphate can then be used either for sythesis of nucleotides, histidine, and tryptophan, or as a component of the pentose phosphate pathway.</text>
</comment>
<evidence type="ECO:0000256" key="2">
    <source>
        <dbReference type="ARBA" id="ARBA00012035"/>
    </source>
</evidence>
<feature type="binding site" evidence="12">
    <location>
        <position position="321"/>
    </location>
    <ligand>
        <name>K(+)</name>
        <dbReference type="ChEBI" id="CHEBI:29103"/>
    </ligand>
</feature>
<evidence type="ECO:0000256" key="13">
    <source>
        <dbReference type="SAM" id="SignalP"/>
    </source>
</evidence>
<reference evidence="15" key="1">
    <citation type="submission" date="2021-11" db="EMBL/GenBank/DDBJ databases">
        <authorList>
            <consortium name="Genoscope - CEA"/>
            <person name="William W."/>
        </authorList>
    </citation>
    <scope>NUCLEOTIDE SEQUENCE</scope>
</reference>
<keyword evidence="12" id="KW-0539">Nucleus</keyword>
<evidence type="ECO:0000256" key="9">
    <source>
        <dbReference type="ARBA" id="ARBA00022842"/>
    </source>
</evidence>
<evidence type="ECO:0000256" key="4">
    <source>
        <dbReference type="ARBA" id="ARBA00022679"/>
    </source>
</evidence>
<comment type="pathway">
    <text evidence="12">Carbohydrate metabolism; D-ribose degradation; D-ribose 5-phosphate from beta-D-ribopyranose: step 2/2.</text>
</comment>
<dbReference type="PANTHER" id="PTHR10584">
    <property type="entry name" value="SUGAR KINASE"/>
    <property type="match status" value="1"/>
</dbReference>
<evidence type="ECO:0000259" key="14">
    <source>
        <dbReference type="Pfam" id="PF00294"/>
    </source>
</evidence>
<dbReference type="GO" id="GO:0046872">
    <property type="term" value="F:metal ion binding"/>
    <property type="evidence" value="ECO:0007669"/>
    <property type="project" value="UniProtKB-KW"/>
</dbReference>
<dbReference type="PROSITE" id="PS00584">
    <property type="entry name" value="PFKB_KINASES_2"/>
    <property type="match status" value="1"/>
</dbReference>
<comment type="subunit">
    <text evidence="12">Homodimer.</text>
</comment>
<dbReference type="HAMAP" id="MF_01987">
    <property type="entry name" value="Ribokinase"/>
    <property type="match status" value="1"/>
</dbReference>
<feature type="active site" description="Proton acceptor" evidence="12">
    <location>
        <position position="282"/>
    </location>
</feature>
<feature type="binding site" evidence="12">
    <location>
        <begin position="281"/>
        <end position="282"/>
    </location>
    <ligand>
        <name>ATP</name>
        <dbReference type="ChEBI" id="CHEBI:30616"/>
    </ligand>
</feature>
<keyword evidence="16" id="KW-1185">Reference proteome</keyword>
<evidence type="ECO:0000256" key="1">
    <source>
        <dbReference type="ARBA" id="ARBA00005380"/>
    </source>
</evidence>
<feature type="binding site" evidence="12">
    <location>
        <position position="278"/>
    </location>
    <ligand>
        <name>K(+)</name>
        <dbReference type="ChEBI" id="CHEBI:29103"/>
    </ligand>
</feature>
<comment type="activity regulation">
    <text evidence="12">Activated by a monovalent cation that binds near, but not in, the active site. The most likely occupant of the site in vivo is potassium. Ion binding induces a conformational change that may alter substrate affinity.</text>
</comment>
<sequence>MMRTAMRSVLLLCIAAHKSATALTPGKVIVVGSHNQDLITSGARIPRPGETVLHDTFSQAFGGKGANQAVQAALLGAETHFVGKVGDDAYGAAALENLRDRGVIIDNVRTTITAPTGVAFVAVGAEDETNSIVVVPGANFELAPDDVDAAIFDGAGVLLCQLEIPQATTLRALEVAAAAGCVSVLNAAPVPPGGVDDALLRAASIVCPNEVELALLAGANEKATAATVAGAVCAAKDLQRRGAKCVLATLGGNGSLLVEGDLAIHVPVVAGVTPVDTTGAGDSFLGAFAAAKSAGLSTLAAVRAASVVAARSVQGRGAQPSYASAADLDLDALPVVEALPEGAGLFTLRADGTIAGR</sequence>
<feature type="binding site" evidence="12">
    <location>
        <position position="282"/>
    </location>
    <ligand>
        <name>substrate</name>
    </ligand>
</feature>
<keyword evidence="11 12" id="KW-0119">Carbohydrate metabolism</keyword>
<dbReference type="GO" id="GO:0005634">
    <property type="term" value="C:nucleus"/>
    <property type="evidence" value="ECO:0007669"/>
    <property type="project" value="UniProtKB-SubCell"/>
</dbReference>
<dbReference type="GO" id="GO:0004747">
    <property type="term" value="F:ribokinase activity"/>
    <property type="evidence" value="ECO:0007669"/>
    <property type="project" value="UniProtKB-UniRule"/>
</dbReference>
<name>A0A8J2X5Z9_9STRA</name>
<feature type="binding site" evidence="12">
    <location>
        <position position="163"/>
    </location>
    <ligand>
        <name>substrate</name>
    </ligand>
</feature>
<comment type="subcellular location">
    <subcellularLocation>
        <location evidence="12">Cytoplasm</location>
    </subcellularLocation>
    <subcellularLocation>
        <location evidence="12">Nucleus</location>
    </subcellularLocation>
</comment>
<keyword evidence="6 12" id="KW-0547">Nucleotide-binding</keyword>
<dbReference type="UniPathway" id="UPA00916">
    <property type="reaction ID" value="UER00889"/>
</dbReference>
<keyword evidence="10 12" id="KW-0630">Potassium</keyword>
<evidence type="ECO:0000256" key="8">
    <source>
        <dbReference type="ARBA" id="ARBA00022840"/>
    </source>
</evidence>
<feature type="binding site" evidence="12">
    <location>
        <position position="315"/>
    </location>
    <ligand>
        <name>K(+)</name>
        <dbReference type="ChEBI" id="CHEBI:29103"/>
    </ligand>
</feature>
<evidence type="ECO:0000313" key="16">
    <source>
        <dbReference type="Proteomes" id="UP000789595"/>
    </source>
</evidence>
<dbReference type="Pfam" id="PF00294">
    <property type="entry name" value="PfkB"/>
    <property type="match status" value="1"/>
</dbReference>
<dbReference type="InterPro" id="IPR011611">
    <property type="entry name" value="PfkB_dom"/>
</dbReference>
<evidence type="ECO:0000256" key="3">
    <source>
        <dbReference type="ARBA" id="ARBA00016943"/>
    </source>
</evidence>
<dbReference type="InterPro" id="IPR002173">
    <property type="entry name" value="Carboh/pur_kinase_PfkB_CS"/>
</dbReference>
<dbReference type="Proteomes" id="UP000789595">
    <property type="component" value="Unassembled WGS sequence"/>
</dbReference>
<feature type="domain" description="Carbohydrate kinase PfkB" evidence="14">
    <location>
        <begin position="27"/>
        <end position="321"/>
    </location>
</feature>
<keyword evidence="8 12" id="KW-0067">ATP-binding</keyword>
<proteinExistence type="inferred from homology"/>
<feature type="binding site" evidence="12">
    <location>
        <begin position="63"/>
        <end position="67"/>
    </location>
    <ligand>
        <name>substrate</name>
    </ligand>
</feature>
<dbReference type="SUPFAM" id="SSF53613">
    <property type="entry name" value="Ribokinase-like"/>
    <property type="match status" value="1"/>
</dbReference>
<keyword evidence="7 12" id="KW-0418">Kinase</keyword>
<keyword evidence="4 12" id="KW-0808">Transferase</keyword>
<dbReference type="GO" id="GO:0005829">
    <property type="term" value="C:cytosol"/>
    <property type="evidence" value="ECO:0007669"/>
    <property type="project" value="TreeGrafter"/>
</dbReference>
<evidence type="ECO:0000313" key="15">
    <source>
        <dbReference type="EMBL" id="CAH0376996.1"/>
    </source>
</evidence>
<feature type="binding site" evidence="12">
    <location>
        <position position="317"/>
    </location>
    <ligand>
        <name>K(+)</name>
        <dbReference type="ChEBI" id="CHEBI:29103"/>
    </ligand>
</feature>
<dbReference type="GO" id="GO:0019303">
    <property type="term" value="P:D-ribose catabolic process"/>
    <property type="evidence" value="ECO:0007669"/>
    <property type="project" value="UniProtKB-UniRule"/>
</dbReference>
<feature type="binding site" evidence="12">
    <location>
        <position position="209"/>
    </location>
    <ligand>
        <name>ATP</name>
        <dbReference type="ChEBI" id="CHEBI:30616"/>
    </ligand>
</feature>
<protein>
    <recommendedName>
        <fullName evidence="3 12">Ribokinase</fullName>
        <shortName evidence="12">RK</shortName>
        <ecNumber evidence="2 12">2.7.1.15</ecNumber>
    </recommendedName>
</protein>
<feature type="binding site" evidence="12">
    <location>
        <position position="276"/>
    </location>
    <ligand>
        <name>K(+)</name>
        <dbReference type="ChEBI" id="CHEBI:29103"/>
    </ligand>
</feature>
<dbReference type="GO" id="GO:0005524">
    <property type="term" value="F:ATP binding"/>
    <property type="evidence" value="ECO:0007669"/>
    <property type="project" value="UniProtKB-UniRule"/>
</dbReference>
<evidence type="ECO:0000256" key="5">
    <source>
        <dbReference type="ARBA" id="ARBA00022723"/>
    </source>
</evidence>
<feature type="binding site" evidence="12">
    <location>
        <position position="312"/>
    </location>
    <ligand>
        <name>K(+)</name>
        <dbReference type="ChEBI" id="CHEBI:29103"/>
    </ligand>
</feature>
<evidence type="ECO:0000256" key="6">
    <source>
        <dbReference type="ARBA" id="ARBA00022741"/>
    </source>
</evidence>
<feature type="signal peptide" evidence="13">
    <location>
        <begin position="1"/>
        <end position="22"/>
    </location>
</feature>